<reference evidence="2 3" key="1">
    <citation type="submission" date="2014-06" db="EMBL/GenBank/DDBJ databases">
        <title>Genomes of Alteromonas australica, a world apart.</title>
        <authorList>
            <person name="Gonzaga A."/>
            <person name="Lopez-Perez M."/>
            <person name="Rodriguez-Valera F."/>
        </authorList>
    </citation>
    <scope>NUCLEOTIDE SEQUENCE [LARGE SCALE GENOMIC DNA]</scope>
    <source>
        <strain evidence="2 3">H 17</strain>
    </source>
</reference>
<evidence type="ECO:0000256" key="1">
    <source>
        <dbReference type="SAM" id="SignalP"/>
    </source>
</evidence>
<name>A0A075NZV5_9ALTE</name>
<dbReference type="EMBL" id="CP008849">
    <property type="protein sequence ID" value="AIG00165.1"/>
    <property type="molecule type" value="Genomic_DNA"/>
</dbReference>
<keyword evidence="3" id="KW-1185">Reference proteome</keyword>
<evidence type="ECO:0000313" key="3">
    <source>
        <dbReference type="Proteomes" id="UP000056090"/>
    </source>
</evidence>
<protein>
    <recommendedName>
        <fullName evidence="4">Lipoprotein</fullName>
    </recommendedName>
</protein>
<evidence type="ECO:0000313" key="2">
    <source>
        <dbReference type="EMBL" id="AIG00165.1"/>
    </source>
</evidence>
<dbReference type="KEGG" id="aal:EP13_16570"/>
<evidence type="ECO:0008006" key="4">
    <source>
        <dbReference type="Google" id="ProtNLM"/>
    </source>
</evidence>
<keyword evidence="1" id="KW-0732">Signal</keyword>
<dbReference type="eggNOG" id="ENOG5032YCA">
    <property type="taxonomic scope" value="Bacteria"/>
</dbReference>
<dbReference type="AlphaFoldDB" id="A0A075NZV5"/>
<feature type="chain" id="PRO_5001708762" description="Lipoprotein" evidence="1">
    <location>
        <begin position="22"/>
        <end position="360"/>
    </location>
</feature>
<organism evidence="2 3">
    <name type="scientific">Alteromonas australica</name>
    <dbReference type="NCBI Taxonomy" id="589873"/>
    <lineage>
        <taxon>Bacteria</taxon>
        <taxon>Pseudomonadati</taxon>
        <taxon>Pseudomonadota</taxon>
        <taxon>Gammaproteobacteria</taxon>
        <taxon>Alteromonadales</taxon>
        <taxon>Alteromonadaceae</taxon>
        <taxon>Alteromonas/Salinimonas group</taxon>
        <taxon>Alteromonas</taxon>
    </lineage>
</organism>
<feature type="signal peptide" evidence="1">
    <location>
        <begin position="1"/>
        <end position="21"/>
    </location>
</feature>
<proteinExistence type="predicted"/>
<accession>A0A075NZV5</accession>
<sequence>MDFMHKARTRLALVVSLLSLAACGVSPTEPETYYKPANTYSSLPAHADTQHVSESMLSALRERNLTATTGFHVLPYRSGRCKASLLYSVTPANMSGLFLNGKDLFSGAYLVLSYNDGDWELTNSRSRTSTIKSISAEDAIEDNLEALRQYELYVRLSGNLDEDALEDLTEIFVEYGMTMPAVIVANSRYHKLIKQSALSSSRLYFDAPAAIEGASFIASTPQQNDVDLIYSYSGSSASDNTLQLKNVILESNFNKACNAKGTFVSQPKLNLLAKKRFSDEELVLGLPADADFNQLPVQHKLIAQGKYLNWLGENKAYTLSEKNKDKCLEKNATQDVLARCAARKRDADSVMQDEKVVFGW</sequence>
<dbReference type="PROSITE" id="PS51257">
    <property type="entry name" value="PROKAR_LIPOPROTEIN"/>
    <property type="match status" value="1"/>
</dbReference>
<gene>
    <name evidence="2" type="ORF">EP13_16570</name>
</gene>
<dbReference type="Proteomes" id="UP000056090">
    <property type="component" value="Chromosome"/>
</dbReference>